<accession>A0A2P2NZV7</accession>
<reference evidence="1" key="1">
    <citation type="submission" date="2018-02" db="EMBL/GenBank/DDBJ databases">
        <title>Rhizophora mucronata_Transcriptome.</title>
        <authorList>
            <person name="Meera S.P."/>
            <person name="Sreeshan A."/>
            <person name="Augustine A."/>
        </authorList>
    </citation>
    <scope>NUCLEOTIDE SEQUENCE</scope>
    <source>
        <tissue evidence="1">Leaf</tissue>
    </source>
</reference>
<organism evidence="1">
    <name type="scientific">Rhizophora mucronata</name>
    <name type="common">Asiatic mangrove</name>
    <dbReference type="NCBI Taxonomy" id="61149"/>
    <lineage>
        <taxon>Eukaryota</taxon>
        <taxon>Viridiplantae</taxon>
        <taxon>Streptophyta</taxon>
        <taxon>Embryophyta</taxon>
        <taxon>Tracheophyta</taxon>
        <taxon>Spermatophyta</taxon>
        <taxon>Magnoliopsida</taxon>
        <taxon>eudicotyledons</taxon>
        <taxon>Gunneridae</taxon>
        <taxon>Pentapetalae</taxon>
        <taxon>rosids</taxon>
        <taxon>fabids</taxon>
        <taxon>Malpighiales</taxon>
        <taxon>Rhizophoraceae</taxon>
        <taxon>Rhizophora</taxon>
    </lineage>
</organism>
<proteinExistence type="predicted"/>
<sequence>MLPHFQFSTSTITLYGSSIANSSEQA</sequence>
<evidence type="ECO:0000313" key="1">
    <source>
        <dbReference type="EMBL" id="MBX47929.1"/>
    </source>
</evidence>
<protein>
    <submittedName>
        <fullName evidence="1">Uncharacterized protein</fullName>
    </submittedName>
</protein>
<dbReference type="EMBL" id="GGEC01067445">
    <property type="protein sequence ID" value="MBX47929.1"/>
    <property type="molecule type" value="Transcribed_RNA"/>
</dbReference>
<name>A0A2P2NZV7_RHIMU</name>
<dbReference type="AlphaFoldDB" id="A0A2P2NZV7"/>